<dbReference type="EnsemblMetazoa" id="XM_019897827.1">
    <property type="protein sequence ID" value="XP_019753386.1"/>
    <property type="gene ID" value="LOC109532775"/>
</dbReference>
<evidence type="ECO:0000256" key="8">
    <source>
        <dbReference type="ARBA" id="ARBA00022692"/>
    </source>
</evidence>
<dbReference type="AlphaFoldDB" id="N6TT32"/>
<evidence type="ECO:0000256" key="14">
    <source>
        <dbReference type="ARBA" id="ARBA00023212"/>
    </source>
</evidence>
<feature type="compositionally biased region" description="Polar residues" evidence="16">
    <location>
        <begin position="7"/>
        <end position="28"/>
    </location>
</feature>
<evidence type="ECO:0000256" key="12">
    <source>
        <dbReference type="ARBA" id="ARBA00023157"/>
    </source>
</evidence>
<evidence type="ECO:0000313" key="20">
    <source>
        <dbReference type="EnsemblMetazoa" id="XP_019753386.1"/>
    </source>
</evidence>
<keyword evidence="7" id="KW-0963">Cytoplasm</keyword>
<dbReference type="Proteomes" id="UP000019118">
    <property type="component" value="Unassembled WGS sequence"/>
</dbReference>
<accession>N6TT32</accession>
<comment type="subunit">
    <text evidence="15">Cross-link to form 2 major subcomplexes: one consisting of SGCB, SGCD and SGCG and the other consisting of SGCB and SGCD. The association between SGCB and SGCG is particularly strong while SGCA is loosely associated with the other sarcoglycans.</text>
</comment>
<evidence type="ECO:0000313" key="18">
    <source>
        <dbReference type="EMBL" id="ENN81218.1"/>
    </source>
</evidence>
<evidence type="ECO:0000313" key="21">
    <source>
        <dbReference type="Proteomes" id="UP000019118"/>
    </source>
</evidence>
<gene>
    <name evidence="20" type="primary">109532775</name>
    <name evidence="19" type="ORF">D910_12221</name>
    <name evidence="18" type="ORF">YQE_02374</name>
</gene>
<keyword evidence="13" id="KW-0325">Glycoprotein</keyword>
<comment type="similarity">
    <text evidence="4">Belongs to the sarcoglycan beta/delta/gamma/zeta family.</text>
</comment>
<keyword evidence="14" id="KW-0206">Cytoskeleton</keyword>
<feature type="transmembrane region" description="Helical" evidence="17">
    <location>
        <begin position="53"/>
        <end position="80"/>
    </location>
</feature>
<evidence type="ECO:0000256" key="6">
    <source>
        <dbReference type="ARBA" id="ARBA00022475"/>
    </source>
</evidence>
<keyword evidence="21" id="KW-1185">Reference proteome</keyword>
<dbReference type="PANTHER" id="PTHR21142:SF2">
    <property type="entry name" value="BETA-SARCOGLYCAN"/>
    <property type="match status" value="1"/>
</dbReference>
<comment type="function">
    <text evidence="1">Component of the sarcoglycan complex, a subcomplex of the dystrophin-glycoprotein complex which forms a link between the F-actin cytoskeleton and the extracellular matrix.</text>
</comment>
<dbReference type="Pfam" id="PF04790">
    <property type="entry name" value="Sarcoglycan_1"/>
    <property type="match status" value="1"/>
</dbReference>
<keyword evidence="8 17" id="KW-0812">Transmembrane</keyword>
<dbReference type="GO" id="GO:0016012">
    <property type="term" value="C:sarcoglycan complex"/>
    <property type="evidence" value="ECO:0007669"/>
    <property type="project" value="InterPro"/>
</dbReference>
<dbReference type="STRING" id="77166.N6TT32"/>
<evidence type="ECO:0000256" key="2">
    <source>
        <dbReference type="ARBA" id="ARBA00004245"/>
    </source>
</evidence>
<organism evidence="18">
    <name type="scientific">Dendroctonus ponderosae</name>
    <name type="common">Mountain pine beetle</name>
    <dbReference type="NCBI Taxonomy" id="77166"/>
    <lineage>
        <taxon>Eukaryota</taxon>
        <taxon>Metazoa</taxon>
        <taxon>Ecdysozoa</taxon>
        <taxon>Arthropoda</taxon>
        <taxon>Hexapoda</taxon>
        <taxon>Insecta</taxon>
        <taxon>Pterygota</taxon>
        <taxon>Neoptera</taxon>
        <taxon>Endopterygota</taxon>
        <taxon>Coleoptera</taxon>
        <taxon>Polyphaga</taxon>
        <taxon>Cucujiformia</taxon>
        <taxon>Curculionidae</taxon>
        <taxon>Scolytinae</taxon>
        <taxon>Dendroctonus</taxon>
    </lineage>
</organism>
<reference evidence="20" key="2">
    <citation type="submission" date="2024-08" db="UniProtKB">
        <authorList>
            <consortium name="EnsemblMetazoa"/>
        </authorList>
    </citation>
    <scope>IDENTIFICATION</scope>
</reference>
<evidence type="ECO:0000256" key="13">
    <source>
        <dbReference type="ARBA" id="ARBA00023180"/>
    </source>
</evidence>
<dbReference type="InterPro" id="IPR027659">
    <property type="entry name" value="Sgcb"/>
</dbReference>
<keyword evidence="12" id="KW-1015">Disulfide bond</keyword>
<evidence type="ECO:0000256" key="4">
    <source>
        <dbReference type="ARBA" id="ARBA00007574"/>
    </source>
</evidence>
<evidence type="ECO:0000256" key="10">
    <source>
        <dbReference type="ARBA" id="ARBA00022989"/>
    </source>
</evidence>
<keyword evidence="11 17" id="KW-0472">Membrane</keyword>
<keyword evidence="6" id="KW-1003">Cell membrane</keyword>
<dbReference type="OrthoDB" id="5843723at2759"/>
<evidence type="ECO:0000256" key="11">
    <source>
        <dbReference type="ARBA" id="ARBA00023136"/>
    </source>
</evidence>
<dbReference type="PANTHER" id="PTHR21142">
    <property type="entry name" value="SARCOGLYCANS"/>
    <property type="match status" value="1"/>
</dbReference>
<evidence type="ECO:0000313" key="19">
    <source>
        <dbReference type="EMBL" id="ERL94949.1"/>
    </source>
</evidence>
<evidence type="ECO:0000256" key="3">
    <source>
        <dbReference type="ARBA" id="ARBA00004274"/>
    </source>
</evidence>
<dbReference type="OMA" id="KGVQGME"/>
<dbReference type="KEGG" id="dpa:109532775"/>
<dbReference type="GO" id="GO:0007517">
    <property type="term" value="P:muscle organ development"/>
    <property type="evidence" value="ECO:0007669"/>
    <property type="project" value="InterPro"/>
</dbReference>
<evidence type="ECO:0000256" key="15">
    <source>
        <dbReference type="ARBA" id="ARBA00026041"/>
    </source>
</evidence>
<dbReference type="GO" id="GO:0005856">
    <property type="term" value="C:cytoskeleton"/>
    <property type="evidence" value="ECO:0007669"/>
    <property type="project" value="UniProtKB-SubCell"/>
</dbReference>
<dbReference type="EMBL" id="KB740153">
    <property type="protein sequence ID" value="ENN81218.1"/>
    <property type="molecule type" value="Genomic_DNA"/>
</dbReference>
<dbReference type="InterPro" id="IPR006875">
    <property type="entry name" value="Sarcoglycan"/>
</dbReference>
<dbReference type="HOGENOM" id="CLU_066515_0_0_1"/>
<evidence type="ECO:0000256" key="5">
    <source>
        <dbReference type="ARBA" id="ARBA00015329"/>
    </source>
</evidence>
<evidence type="ECO:0000313" key="22">
    <source>
        <dbReference type="Proteomes" id="UP000030742"/>
    </source>
</evidence>
<reference evidence="21 22" key="1">
    <citation type="journal article" date="2013" name="Genome Biol.">
        <title>Draft genome of the mountain pine beetle, Dendroctonus ponderosae Hopkins, a major forest pest.</title>
        <authorList>
            <person name="Keeling C.I."/>
            <person name="Yuen M.M."/>
            <person name="Liao N.Y."/>
            <person name="Docking T.R."/>
            <person name="Chan S.K."/>
            <person name="Taylor G.A."/>
            <person name="Palmquist D.L."/>
            <person name="Jackman S.D."/>
            <person name="Nguyen A."/>
            <person name="Li M."/>
            <person name="Henderson H."/>
            <person name="Janes J.K."/>
            <person name="Zhao Y."/>
            <person name="Pandoh P."/>
            <person name="Moore R."/>
            <person name="Sperling F.A."/>
            <person name="Huber D.P."/>
            <person name="Birol I."/>
            <person name="Jones S.J."/>
            <person name="Bohlmann J."/>
        </authorList>
    </citation>
    <scope>NUCLEOTIDE SEQUENCE</scope>
</reference>
<dbReference type="GO" id="GO:0042383">
    <property type="term" value="C:sarcolemma"/>
    <property type="evidence" value="ECO:0007669"/>
    <property type="project" value="UniProtKB-SubCell"/>
</dbReference>
<name>N6TT32_DENPD</name>
<evidence type="ECO:0000256" key="17">
    <source>
        <dbReference type="SAM" id="Phobius"/>
    </source>
</evidence>
<keyword evidence="9" id="KW-0735">Signal-anchor</keyword>
<evidence type="ECO:0000256" key="1">
    <source>
        <dbReference type="ARBA" id="ARBA00002860"/>
    </source>
</evidence>
<protein>
    <recommendedName>
        <fullName evidence="5">Beta-sarcoglycan</fullName>
    </recommendedName>
</protein>
<feature type="region of interest" description="Disordered" evidence="16">
    <location>
        <begin position="1"/>
        <end position="34"/>
    </location>
</feature>
<evidence type="ECO:0000256" key="16">
    <source>
        <dbReference type="SAM" id="MobiDB-lite"/>
    </source>
</evidence>
<sequence>MEKLIPGSSQNCEMMSDENGVSSNNETYPKSDFKSGYKTAEQQTPIIRGRKTFAFWTLVVLLFILAVGNLILTVTMVGVLRIGNGIQSIECLPGDNAIKLFGNVDLGRIFKQNGIMKGFEEENMDISADDNSLLINLYSRLNRVFNKFELKKNHTSFNGFNSFEVRNKRKESLFDVSNPIYKNLKGVQTFKAKSLSTNKIRSKLDNDMDIEGNSVYLKGNEGTRIEGREIVWSADQDIYLRSINGSLVLSGKEGIYIDVERLPLARVVKSSESTAQFKICVCMPQGKLFRLPVANPNERVYCHQADLSAEFNPCM</sequence>
<dbReference type="EMBL" id="KB632402">
    <property type="protein sequence ID" value="ERL94949.1"/>
    <property type="molecule type" value="Genomic_DNA"/>
</dbReference>
<evidence type="ECO:0000256" key="9">
    <source>
        <dbReference type="ARBA" id="ARBA00022968"/>
    </source>
</evidence>
<feature type="non-terminal residue" evidence="18">
    <location>
        <position position="1"/>
    </location>
</feature>
<dbReference type="Proteomes" id="UP000030742">
    <property type="component" value="Unassembled WGS sequence"/>
</dbReference>
<comment type="subcellular location">
    <subcellularLocation>
        <location evidence="3">Cell membrane</location>
        <location evidence="3">Sarcolemma</location>
        <topology evidence="3">Single-pass type II membrane protein</topology>
    </subcellularLocation>
    <subcellularLocation>
        <location evidence="2">Cytoplasm</location>
        <location evidence="2">Cytoskeleton</location>
    </subcellularLocation>
</comment>
<evidence type="ECO:0000256" key="7">
    <source>
        <dbReference type="ARBA" id="ARBA00022490"/>
    </source>
</evidence>
<keyword evidence="10 17" id="KW-1133">Transmembrane helix</keyword>
<proteinExistence type="inferred from homology"/>